<protein>
    <recommendedName>
        <fullName evidence="2">Amidohydrolase-related domain-containing protein</fullName>
    </recommendedName>
</protein>
<keyword evidence="1" id="KW-0732">Signal</keyword>
<dbReference type="InterPro" id="IPR032466">
    <property type="entry name" value="Metal_Hydrolase"/>
</dbReference>
<dbReference type="EMBL" id="CADCTV010000322">
    <property type="protein sequence ID" value="CAA9317265.1"/>
    <property type="molecule type" value="Genomic_DNA"/>
</dbReference>
<dbReference type="SUPFAM" id="SSF51338">
    <property type="entry name" value="Composite domain of metallo-dependent hydrolases"/>
    <property type="match status" value="1"/>
</dbReference>
<proteinExistence type="predicted"/>
<feature type="domain" description="Amidohydrolase-related" evidence="2">
    <location>
        <begin position="208"/>
        <end position="580"/>
    </location>
</feature>
<dbReference type="Gene3D" id="3.10.450.50">
    <property type="match status" value="1"/>
</dbReference>
<evidence type="ECO:0000313" key="3">
    <source>
        <dbReference type="EMBL" id="CAA9317265.1"/>
    </source>
</evidence>
<dbReference type="GO" id="GO:0016810">
    <property type="term" value="F:hydrolase activity, acting on carbon-nitrogen (but not peptide) bonds"/>
    <property type="evidence" value="ECO:0007669"/>
    <property type="project" value="InterPro"/>
</dbReference>
<dbReference type="PANTHER" id="PTHR43135">
    <property type="entry name" value="ALPHA-D-RIBOSE 1-METHYLPHOSPHONATE 5-TRIPHOSPHATE DIPHOSPHATASE"/>
    <property type="match status" value="1"/>
</dbReference>
<feature type="signal peptide" evidence="1">
    <location>
        <begin position="1"/>
        <end position="25"/>
    </location>
</feature>
<sequence length="590" mass="63313">MTSLARVAAAALLAAALPSAVCAQAYPPAQRARDSVQALAAFRSNIASIHGRDRPAYLSHYLQSPRLARTGPGGVQWGYQGMRGGDPNAWPDTLVATHYEVVPLAPGVVYGTYRYRVAQGGTSSRGVSERVLVRQPDGSWKVAVSTAFNSPGNGPVPAVAFTGATVIDGTGGAPLRDATVVMRNGRIACVGRCEVGADVHAIDARGKWIIPGLVDAHVHYSQTGWADGRPDAQDVRARFPYDSTVAALQAHPERFYRSYLCSGVTATFDVGGYPWTWGLRRDAETSTSAPHVAAAGPLLSTRDHWVNLPASRQFVHTAGDSATRAGARMIAHHGSDAMKVWYLVEGQNPDTVALKAAVRAVADEARRARLPLIVHATGLWEAKDALRAGAHLLVHSVDDAIVDDEFIRLAREAGTIYTPTLTVTDGYRQLYQRRFDPQGLAMECVDPATRAKAALTDSLPARTLGPGFAAYFDGVGRTMNENLRRVHAAGIPVAMGTDAGNPLTLHGASVYREMEAMAHAGMSPMDVLVSSTRIAGRAMRRDDIGTLAPEKLADLVVLDADPLADVRNLRTVRLVVRAGEVWTREELEYR</sequence>
<dbReference type="AlphaFoldDB" id="A0A6J4KW46"/>
<dbReference type="SUPFAM" id="SSF54427">
    <property type="entry name" value="NTF2-like"/>
    <property type="match status" value="1"/>
</dbReference>
<dbReference type="Gene3D" id="3.20.20.140">
    <property type="entry name" value="Metal-dependent hydrolases"/>
    <property type="match status" value="1"/>
</dbReference>
<dbReference type="Pfam" id="PF01979">
    <property type="entry name" value="Amidohydro_1"/>
    <property type="match status" value="1"/>
</dbReference>
<feature type="chain" id="PRO_5027102556" description="Amidohydrolase-related domain-containing protein" evidence="1">
    <location>
        <begin position="26"/>
        <end position="590"/>
    </location>
</feature>
<dbReference type="SUPFAM" id="SSF51556">
    <property type="entry name" value="Metallo-dependent hydrolases"/>
    <property type="match status" value="1"/>
</dbReference>
<name>A0A6J4KW46_9BACT</name>
<evidence type="ECO:0000256" key="1">
    <source>
        <dbReference type="SAM" id="SignalP"/>
    </source>
</evidence>
<dbReference type="PANTHER" id="PTHR43135:SF3">
    <property type="entry name" value="ALPHA-D-RIBOSE 1-METHYLPHOSPHONATE 5-TRIPHOSPHATE DIPHOSPHATASE"/>
    <property type="match status" value="1"/>
</dbReference>
<organism evidence="3">
    <name type="scientific">uncultured Gemmatimonadota bacterium</name>
    <dbReference type="NCBI Taxonomy" id="203437"/>
    <lineage>
        <taxon>Bacteria</taxon>
        <taxon>Pseudomonadati</taxon>
        <taxon>Gemmatimonadota</taxon>
        <taxon>environmental samples</taxon>
    </lineage>
</organism>
<dbReference type="InterPro" id="IPR011059">
    <property type="entry name" value="Metal-dep_hydrolase_composite"/>
</dbReference>
<reference evidence="3" key="1">
    <citation type="submission" date="2020-02" db="EMBL/GenBank/DDBJ databases">
        <authorList>
            <person name="Meier V. D."/>
        </authorList>
    </citation>
    <scope>NUCLEOTIDE SEQUENCE</scope>
    <source>
        <strain evidence="3">AVDCRST_MAG89</strain>
    </source>
</reference>
<accession>A0A6J4KW46</accession>
<dbReference type="Gene3D" id="2.30.40.10">
    <property type="entry name" value="Urease, subunit C, domain 1"/>
    <property type="match status" value="1"/>
</dbReference>
<evidence type="ECO:0000259" key="2">
    <source>
        <dbReference type="Pfam" id="PF01979"/>
    </source>
</evidence>
<dbReference type="InterPro" id="IPR006680">
    <property type="entry name" value="Amidohydro-rel"/>
</dbReference>
<gene>
    <name evidence="3" type="ORF">AVDCRST_MAG89-1468</name>
</gene>
<dbReference type="InterPro" id="IPR051781">
    <property type="entry name" value="Metallo-dep_Hydrolase"/>
</dbReference>
<dbReference type="InterPro" id="IPR032710">
    <property type="entry name" value="NTF2-like_dom_sf"/>
</dbReference>